<keyword evidence="5 11" id="KW-0963">Cytoplasm</keyword>
<dbReference type="HAMAP" id="MF_00453">
    <property type="entry name" value="PEPCK_ATP"/>
    <property type="match status" value="1"/>
</dbReference>
<dbReference type="Gene3D" id="3.90.228.20">
    <property type="match status" value="1"/>
</dbReference>
<evidence type="ECO:0000256" key="1">
    <source>
        <dbReference type="ARBA" id="ARBA00004742"/>
    </source>
</evidence>
<feature type="binding site" evidence="11">
    <location>
        <position position="220"/>
    </location>
    <ligand>
        <name>Mn(2+)</name>
        <dbReference type="ChEBI" id="CHEBI:29035"/>
    </ligand>
</feature>
<comment type="caution">
    <text evidence="13">The sequence shown here is derived from an EMBL/GenBank/DDBJ whole genome shotgun (WGS) entry which is preliminary data.</text>
</comment>
<dbReference type="Gene3D" id="2.170.8.10">
    <property type="entry name" value="Phosphoenolpyruvate Carboxykinase, domain 2"/>
    <property type="match status" value="1"/>
</dbReference>
<evidence type="ECO:0000256" key="12">
    <source>
        <dbReference type="SAM" id="MobiDB-lite"/>
    </source>
</evidence>
<feature type="compositionally biased region" description="Basic and acidic residues" evidence="12">
    <location>
        <begin position="312"/>
        <end position="321"/>
    </location>
</feature>
<dbReference type="EMBL" id="JACHIH010000029">
    <property type="protein sequence ID" value="MBB5049056.1"/>
    <property type="molecule type" value="Genomic_DNA"/>
</dbReference>
<feature type="binding site" evidence="11">
    <location>
        <position position="195"/>
    </location>
    <ligand>
        <name>substrate</name>
    </ligand>
</feature>
<keyword evidence="11" id="KW-0479">Metal-binding</keyword>
<dbReference type="GO" id="GO:0004612">
    <property type="term" value="F:phosphoenolpyruvate carboxykinase (ATP) activity"/>
    <property type="evidence" value="ECO:0007669"/>
    <property type="project" value="UniProtKB-UniRule"/>
</dbReference>
<comment type="subcellular location">
    <subcellularLocation>
        <location evidence="11">Cytoplasm</location>
    </subcellularLocation>
</comment>
<keyword evidence="4 11" id="KW-0312">Gluconeogenesis</keyword>
<keyword evidence="8 11" id="KW-0067">ATP-binding</keyword>
<gene>
    <name evidence="11" type="primary">pckA</name>
    <name evidence="13" type="ORF">HNR60_003828</name>
</gene>
<dbReference type="SUPFAM" id="SSF53795">
    <property type="entry name" value="PEP carboxykinase-like"/>
    <property type="match status" value="1"/>
</dbReference>
<dbReference type="Gene3D" id="3.40.449.10">
    <property type="entry name" value="Phosphoenolpyruvate Carboxykinase, domain 1"/>
    <property type="match status" value="1"/>
</dbReference>
<dbReference type="PIRSF" id="PIRSF006294">
    <property type="entry name" value="PEP_crbxkin"/>
    <property type="match status" value="1"/>
</dbReference>
<keyword evidence="11" id="KW-0464">Manganese</keyword>
<comment type="catalytic activity">
    <reaction evidence="10 11">
        <text>oxaloacetate + ATP = phosphoenolpyruvate + ADP + CO2</text>
        <dbReference type="Rhea" id="RHEA:18617"/>
        <dbReference type="ChEBI" id="CHEBI:16452"/>
        <dbReference type="ChEBI" id="CHEBI:16526"/>
        <dbReference type="ChEBI" id="CHEBI:30616"/>
        <dbReference type="ChEBI" id="CHEBI:58702"/>
        <dbReference type="ChEBI" id="CHEBI:456216"/>
        <dbReference type="EC" id="4.1.1.49"/>
    </reaction>
</comment>
<dbReference type="AlphaFoldDB" id="A0A7W8E1M7"/>
<comment type="caution">
    <text evidence="11">Lacks conserved residue(s) required for the propagation of feature annotation.</text>
</comment>
<feature type="binding site" evidence="11">
    <location>
        <position position="220"/>
    </location>
    <ligand>
        <name>ATP</name>
        <dbReference type="ChEBI" id="CHEBI:30616"/>
    </ligand>
</feature>
<evidence type="ECO:0000256" key="6">
    <source>
        <dbReference type="ARBA" id="ARBA00022741"/>
    </source>
</evidence>
<evidence type="ECO:0000256" key="7">
    <source>
        <dbReference type="ARBA" id="ARBA00022793"/>
    </source>
</evidence>
<evidence type="ECO:0000313" key="14">
    <source>
        <dbReference type="Proteomes" id="UP000542353"/>
    </source>
</evidence>
<dbReference type="CDD" id="cd00484">
    <property type="entry name" value="PEPCK_ATP"/>
    <property type="match status" value="1"/>
</dbReference>
<keyword evidence="7 11" id="KW-0210">Decarboxylase</keyword>
<dbReference type="NCBIfam" id="NF006820">
    <property type="entry name" value="PRK09344.1-2"/>
    <property type="match status" value="1"/>
</dbReference>
<dbReference type="GO" id="GO:0005829">
    <property type="term" value="C:cytosol"/>
    <property type="evidence" value="ECO:0007669"/>
    <property type="project" value="TreeGrafter"/>
</dbReference>
<comment type="function">
    <text evidence="11">Involved in the gluconeogenesis. Catalyzes the conversion of oxaloacetate (OAA) to phosphoenolpyruvate (PEP) through direct phosphoryl transfer between the nucleoside triphosphate and OAA.</text>
</comment>
<dbReference type="GO" id="GO:0046872">
    <property type="term" value="F:metal ion binding"/>
    <property type="evidence" value="ECO:0007669"/>
    <property type="project" value="UniProtKB-KW"/>
</dbReference>
<dbReference type="UniPathway" id="UPA00138"/>
<dbReference type="NCBIfam" id="NF006821">
    <property type="entry name" value="PRK09344.1-3"/>
    <property type="match status" value="1"/>
</dbReference>
<accession>A0A7W8E1M7</accession>
<feature type="region of interest" description="Disordered" evidence="12">
    <location>
        <begin position="312"/>
        <end position="339"/>
    </location>
</feature>
<dbReference type="PANTHER" id="PTHR30031:SF0">
    <property type="entry name" value="PHOSPHOENOLPYRUVATE CARBOXYKINASE (ATP)"/>
    <property type="match status" value="1"/>
</dbReference>
<evidence type="ECO:0000256" key="9">
    <source>
        <dbReference type="ARBA" id="ARBA00023239"/>
    </source>
</evidence>
<feature type="binding site" evidence="11">
    <location>
        <position position="323"/>
    </location>
    <ligand>
        <name>substrate</name>
    </ligand>
</feature>
<dbReference type="NCBIfam" id="TIGR00224">
    <property type="entry name" value="pckA"/>
    <property type="match status" value="1"/>
</dbReference>
<feature type="binding site" evidence="11">
    <location>
        <begin position="236"/>
        <end position="244"/>
    </location>
    <ligand>
        <name>ATP</name>
        <dbReference type="ChEBI" id="CHEBI:30616"/>
    </ligand>
</feature>
<keyword evidence="6 11" id="KW-0547">Nucleotide-binding</keyword>
<sequence>MQETGVRNGAYGADKFGLKNLKGVKWNLTAPHLYEDALRAGEGVLSGDGSLCVDTGIFTGRSPKDKYTVRDANTENTMWWGGNQSITAEQFENLYQDFLKHAEGMSLFAQDLYGGADPSFQIKTRVFTEMAWHSLFIRTLLRRPETAELASFVPELTIIDLASFRADPARHGCKSENVVAIDFTRKIVLIGGTQYAGEMKKSVFTTLNYYLPDKGVLPMHCSANVGPDGDTAIFFGLSGTGKTTLSADPNRTLIGDDEHGWGRDGVFNFEGGCYAKCIKLSAEAEPEIFAASNRFGAILENCVLDPITRKPDFNDGSKTENTRSAYPLESIPNASPTGRAGQPKNVVMLAADAFGVMPPIAKLSPAQAMYHFLSGYTAKVAGTERGVTEPTPVFSTCFGSPFLPRDPSVYGNMLRELIAKHGVDCWLVNTGWTGGMYGTGHRMPIKVTRALLTAALDGSLRNVEFKTDPYFGFAVPTALPGVPSEILDPVKTWADKAAFDTTARKLVAMFQKNFTQFEAQVDAEVRAAQPEAKLAAE</sequence>
<dbReference type="EC" id="4.1.1.49" evidence="3 11"/>
<dbReference type="InterPro" id="IPR001272">
    <property type="entry name" value="PEP_carboxykinase_ATP"/>
</dbReference>
<feature type="binding site" evidence="11">
    <location>
        <position position="285"/>
    </location>
    <ligand>
        <name>ATP</name>
        <dbReference type="ChEBI" id="CHEBI:30616"/>
    </ligand>
</feature>
<keyword evidence="13" id="KW-0418">Kinase</keyword>
<reference evidence="13 14" key="1">
    <citation type="submission" date="2020-08" db="EMBL/GenBank/DDBJ databases">
        <title>Genomic Encyclopedia of Type Strains, Phase IV (KMG-IV): sequencing the most valuable type-strain genomes for metagenomic binning, comparative biology and taxonomic classification.</title>
        <authorList>
            <person name="Goeker M."/>
        </authorList>
    </citation>
    <scope>NUCLEOTIDE SEQUENCE [LARGE SCALE GENOMIC DNA]</scope>
    <source>
        <strain evidence="13 14">DSM 12706</strain>
    </source>
</reference>
<evidence type="ECO:0000256" key="3">
    <source>
        <dbReference type="ARBA" id="ARBA00012363"/>
    </source>
</evidence>
<dbReference type="InterPro" id="IPR013035">
    <property type="entry name" value="PEP_carboxykinase_C"/>
</dbReference>
<comment type="similarity">
    <text evidence="2 11">Belongs to the phosphoenolpyruvate carboxykinase (ATP) family.</text>
</comment>
<comment type="pathway">
    <text evidence="1 11">Carbohydrate biosynthesis; gluconeogenesis.</text>
</comment>
<evidence type="ECO:0000313" key="13">
    <source>
        <dbReference type="EMBL" id="MBB5049056.1"/>
    </source>
</evidence>
<feature type="binding site" evidence="11">
    <location>
        <position position="201"/>
    </location>
    <ligand>
        <name>substrate</name>
    </ligand>
</feature>
<keyword evidence="9 11" id="KW-0456">Lyase</keyword>
<keyword evidence="13" id="KW-0808">Transferase</keyword>
<evidence type="ECO:0000256" key="8">
    <source>
        <dbReference type="ARBA" id="ARBA00022840"/>
    </source>
</evidence>
<proteinExistence type="inferred from homology"/>
<keyword evidence="13" id="KW-0670">Pyruvate</keyword>
<feature type="binding site" evidence="11">
    <location>
        <position position="257"/>
    </location>
    <ligand>
        <name>Mn(2+)</name>
        <dbReference type="ChEBI" id="CHEBI:29035"/>
    </ligand>
</feature>
<dbReference type="Pfam" id="PF01293">
    <property type="entry name" value="PEPCK_ATP"/>
    <property type="match status" value="1"/>
</dbReference>
<evidence type="ECO:0000256" key="10">
    <source>
        <dbReference type="ARBA" id="ARBA00047371"/>
    </source>
</evidence>
<dbReference type="GO" id="GO:0005524">
    <property type="term" value="F:ATP binding"/>
    <property type="evidence" value="ECO:0007669"/>
    <property type="project" value="UniProtKB-UniRule"/>
</dbReference>
<keyword evidence="14" id="KW-1185">Reference proteome</keyword>
<dbReference type="PANTHER" id="PTHR30031">
    <property type="entry name" value="PHOSPHOENOLPYRUVATE CARBOXYKINASE ATP"/>
    <property type="match status" value="1"/>
</dbReference>
<feature type="binding site" evidence="11">
    <location>
        <position position="201"/>
    </location>
    <ligand>
        <name>ATP</name>
        <dbReference type="ChEBI" id="CHEBI:30616"/>
    </ligand>
</feature>
<dbReference type="SUPFAM" id="SSF68923">
    <property type="entry name" value="PEP carboxykinase N-terminal domain"/>
    <property type="match status" value="1"/>
</dbReference>
<dbReference type="InterPro" id="IPR008210">
    <property type="entry name" value="PEP_carboxykinase_N"/>
</dbReference>
<feature type="binding site" evidence="11">
    <location>
        <position position="201"/>
    </location>
    <ligand>
        <name>Mn(2+)</name>
        <dbReference type="ChEBI" id="CHEBI:29035"/>
    </ligand>
</feature>
<evidence type="ECO:0000256" key="11">
    <source>
        <dbReference type="HAMAP-Rule" id="MF_00453"/>
    </source>
</evidence>
<evidence type="ECO:0000256" key="5">
    <source>
        <dbReference type="ARBA" id="ARBA00022490"/>
    </source>
</evidence>
<dbReference type="NCBIfam" id="NF006822">
    <property type="entry name" value="PRK09344.1-4"/>
    <property type="match status" value="1"/>
</dbReference>
<dbReference type="Proteomes" id="UP000542353">
    <property type="component" value="Unassembled WGS sequence"/>
</dbReference>
<dbReference type="GO" id="GO:0016301">
    <property type="term" value="F:kinase activity"/>
    <property type="evidence" value="ECO:0007669"/>
    <property type="project" value="UniProtKB-KW"/>
</dbReference>
<feature type="binding site" evidence="11">
    <location>
        <position position="448"/>
    </location>
    <ligand>
        <name>ATP</name>
        <dbReference type="ChEBI" id="CHEBI:30616"/>
    </ligand>
</feature>
<feature type="binding site" evidence="11">
    <location>
        <position position="61"/>
    </location>
    <ligand>
        <name>substrate</name>
    </ligand>
</feature>
<evidence type="ECO:0000256" key="2">
    <source>
        <dbReference type="ARBA" id="ARBA00006052"/>
    </source>
</evidence>
<dbReference type="RefSeq" id="WP_184260691.1">
    <property type="nucleotide sequence ID" value="NZ_JACHIH010000029.1"/>
</dbReference>
<name>A0A7W8E1M7_9BRAD</name>
<comment type="cofactor">
    <cofactor evidence="11">
        <name>Mn(2+)</name>
        <dbReference type="ChEBI" id="CHEBI:29035"/>
    </cofactor>
    <text evidence="11">Binds 1 Mn(2+) ion per subunit.</text>
</comment>
<dbReference type="GO" id="GO:0006094">
    <property type="term" value="P:gluconeogenesis"/>
    <property type="evidence" value="ECO:0007669"/>
    <property type="project" value="UniProtKB-UniRule"/>
</dbReference>
<protein>
    <recommendedName>
        <fullName evidence="3 11">Phosphoenolpyruvate carboxykinase (ATP)</fullName>
        <shortName evidence="11">PCK</shortName>
        <shortName evidence="11">PEP carboxykinase</shortName>
        <shortName evidence="11">PEPCK</shortName>
        <ecNumber evidence="3 11">4.1.1.49</ecNumber>
    </recommendedName>
</protein>
<organism evidence="13 14">
    <name type="scientific">Rhodopseudomonas rhenobacensis</name>
    <dbReference type="NCBI Taxonomy" id="87461"/>
    <lineage>
        <taxon>Bacteria</taxon>
        <taxon>Pseudomonadati</taxon>
        <taxon>Pseudomonadota</taxon>
        <taxon>Alphaproteobacteria</taxon>
        <taxon>Hyphomicrobiales</taxon>
        <taxon>Nitrobacteraceae</taxon>
        <taxon>Rhodopseudomonas</taxon>
    </lineage>
</organism>
<feature type="binding site" evidence="11">
    <location>
        <position position="323"/>
    </location>
    <ligand>
        <name>ATP</name>
        <dbReference type="ChEBI" id="CHEBI:30616"/>
    </ligand>
</feature>
<evidence type="ECO:0000256" key="4">
    <source>
        <dbReference type="ARBA" id="ARBA00022432"/>
    </source>
</evidence>